<feature type="signal peptide" evidence="1">
    <location>
        <begin position="1"/>
        <end position="34"/>
    </location>
</feature>
<feature type="chain" id="PRO_5037126561" description="SGNH hydrolase-type esterase domain-containing protein" evidence="1">
    <location>
        <begin position="35"/>
        <end position="319"/>
    </location>
</feature>
<dbReference type="SUPFAM" id="SSF52266">
    <property type="entry name" value="SGNH hydrolase"/>
    <property type="match status" value="1"/>
</dbReference>
<dbReference type="InterPro" id="IPR036514">
    <property type="entry name" value="SGNH_hydro_sf"/>
</dbReference>
<feature type="domain" description="SGNH hydrolase-type esterase" evidence="2">
    <location>
        <begin position="52"/>
        <end position="227"/>
    </location>
</feature>
<dbReference type="InterPro" id="IPR006311">
    <property type="entry name" value="TAT_signal"/>
</dbReference>
<comment type="caution">
    <text evidence="3">The sequence shown here is derived from an EMBL/GenBank/DDBJ whole genome shotgun (WGS) entry which is preliminary data.</text>
</comment>
<dbReference type="Gene3D" id="3.40.50.1110">
    <property type="entry name" value="SGNH hydrolase"/>
    <property type="match status" value="1"/>
</dbReference>
<dbReference type="RefSeq" id="WP_203781319.1">
    <property type="nucleotide sequence ID" value="NZ_BOMV01000023.1"/>
</dbReference>
<evidence type="ECO:0000256" key="1">
    <source>
        <dbReference type="SAM" id="SignalP"/>
    </source>
</evidence>
<name>A0A919JXQ5_9ACTN</name>
<dbReference type="Proteomes" id="UP000636960">
    <property type="component" value="Unassembled WGS sequence"/>
</dbReference>
<keyword evidence="1" id="KW-0732">Signal</keyword>
<evidence type="ECO:0000259" key="2">
    <source>
        <dbReference type="Pfam" id="PF13472"/>
    </source>
</evidence>
<dbReference type="InterPro" id="IPR051532">
    <property type="entry name" value="Ester_Hydrolysis_Enzymes"/>
</dbReference>
<dbReference type="PANTHER" id="PTHR30383">
    <property type="entry name" value="THIOESTERASE 1/PROTEASE 1/LYSOPHOSPHOLIPASE L1"/>
    <property type="match status" value="1"/>
</dbReference>
<protein>
    <recommendedName>
        <fullName evidence="2">SGNH hydrolase-type esterase domain-containing protein</fullName>
    </recommendedName>
</protein>
<organism evidence="3 4">
    <name type="scientific">Paractinoplanes rishiriensis</name>
    <dbReference type="NCBI Taxonomy" id="1050105"/>
    <lineage>
        <taxon>Bacteria</taxon>
        <taxon>Bacillati</taxon>
        <taxon>Actinomycetota</taxon>
        <taxon>Actinomycetes</taxon>
        <taxon>Micromonosporales</taxon>
        <taxon>Micromonosporaceae</taxon>
        <taxon>Paractinoplanes</taxon>
    </lineage>
</organism>
<accession>A0A919JXQ5</accession>
<gene>
    <name evidence="3" type="ORF">Ari01nite_24780</name>
</gene>
<dbReference type="CDD" id="cd01833">
    <property type="entry name" value="XynB_like"/>
    <property type="match status" value="1"/>
</dbReference>
<keyword evidence="4" id="KW-1185">Reference proteome</keyword>
<dbReference type="InterPro" id="IPR013830">
    <property type="entry name" value="SGNH_hydro"/>
</dbReference>
<dbReference type="PANTHER" id="PTHR30383:SF5">
    <property type="entry name" value="SGNH HYDROLASE-TYPE ESTERASE DOMAIN-CONTAINING PROTEIN"/>
    <property type="match status" value="1"/>
</dbReference>
<dbReference type="PROSITE" id="PS51318">
    <property type="entry name" value="TAT"/>
    <property type="match status" value="1"/>
</dbReference>
<reference evidence="3" key="1">
    <citation type="submission" date="2021-01" db="EMBL/GenBank/DDBJ databases">
        <title>Whole genome shotgun sequence of Actinoplanes rishiriensis NBRC 108556.</title>
        <authorList>
            <person name="Komaki H."/>
            <person name="Tamura T."/>
        </authorList>
    </citation>
    <scope>NUCLEOTIDE SEQUENCE</scope>
    <source>
        <strain evidence="3">NBRC 108556</strain>
    </source>
</reference>
<dbReference type="GO" id="GO:0004622">
    <property type="term" value="F:phosphatidylcholine lysophospholipase activity"/>
    <property type="evidence" value="ECO:0007669"/>
    <property type="project" value="TreeGrafter"/>
</dbReference>
<dbReference type="EMBL" id="BOMV01000023">
    <property type="protein sequence ID" value="GIE95013.1"/>
    <property type="molecule type" value="Genomic_DNA"/>
</dbReference>
<dbReference type="AlphaFoldDB" id="A0A919JXQ5"/>
<dbReference type="Pfam" id="PF13472">
    <property type="entry name" value="Lipase_GDSL_2"/>
    <property type="match status" value="1"/>
</dbReference>
<evidence type="ECO:0000313" key="4">
    <source>
        <dbReference type="Proteomes" id="UP000636960"/>
    </source>
</evidence>
<evidence type="ECO:0000313" key="3">
    <source>
        <dbReference type="EMBL" id="GIE95013.1"/>
    </source>
</evidence>
<sequence>MRDARTTTLRRRFAAAMAAPAVLLGLLSGPAAEAAVRPAETERPSALRVMPLGDSITWGIGSADRDGYRAALHRRLTSAGLDVDFVGSARNGRGPDRDHEGHKGWTINQLAEHVEPWLTRYQPDVILLHIGTNDLVQGVPQPARKLARLLDLIEAAQPDAEVFVARVVGLADYPNLERLERRTAAFNRAVGQIVTERGGRFHLVDQSVVRGIDMRNEVHPNDVGYARMAWNWYRAMEPVLNVDGTEWPQVANPDEAATSFRCIEYSTLHPAVRGCRYWYLRGPNRTWQLPVTQRVHYQEIVDGEVVDRVKLVTRWVSAR</sequence>
<proteinExistence type="predicted"/>